<evidence type="ECO:0000313" key="1">
    <source>
        <dbReference type="EMBL" id="XCA47362.1"/>
    </source>
</evidence>
<accession>A0AAU7YQT6</accession>
<proteinExistence type="predicted"/>
<organism evidence="1">
    <name type="scientific">Micromonas commoda virus</name>
    <dbReference type="NCBI Taxonomy" id="3057169"/>
    <lineage>
        <taxon>Viruses</taxon>
        <taxon>Varidnaviria</taxon>
        <taxon>Bamfordvirae</taxon>
        <taxon>Nucleocytoviricota</taxon>
        <taxon>Megaviricetes</taxon>
        <taxon>Algavirales</taxon>
        <taxon>Phycodnaviridae</taxon>
    </lineage>
</organism>
<name>A0AAU7YQT6_9PHYC</name>
<reference evidence="1" key="1">
    <citation type="submission" date="2024-06" db="EMBL/GenBank/DDBJ databases">
        <title>Evidence of context-dependent and transient costs of resisting viral infection in isolates of the marine microalga Micromonas sp. (class Mamiellophyceae).</title>
        <authorList>
            <person name="Bedi de Silva A."/>
            <person name="Schvarcz C.R."/>
            <person name="Steward G.R."/>
            <person name="Edwards K.F."/>
        </authorList>
    </citation>
    <scope>NUCLEOTIDE SEQUENCE</scope>
    <source>
        <strain evidence="1">McV-KB2</strain>
    </source>
</reference>
<protein>
    <submittedName>
        <fullName evidence="1">Uncharacterized protein</fullName>
    </submittedName>
</protein>
<dbReference type="EMBL" id="PP911589">
    <property type="protein sequence ID" value="XCA47362.1"/>
    <property type="molecule type" value="Genomic_DNA"/>
</dbReference>
<sequence length="92" mass="10574">MLKSRSGVGRIVRVGTVIGRRTTRLIKTNRQTRITRVVPYVVDYYNNTDPSIEYVKSLLEVFVETEVALTVFYVLMAAFSIHSYKTPKSEDE</sequence>